<dbReference type="OrthoDB" id="9803892at2"/>
<dbReference type="Pfam" id="PF13460">
    <property type="entry name" value="NAD_binding_10"/>
    <property type="match status" value="1"/>
</dbReference>
<evidence type="ECO:0000313" key="3">
    <source>
        <dbReference type="Proteomes" id="UP000245880"/>
    </source>
</evidence>
<dbReference type="EMBL" id="QGDT01000004">
    <property type="protein sequence ID" value="PWJ58263.1"/>
    <property type="molecule type" value="Genomic_DNA"/>
</dbReference>
<accession>A0A316AKG9</accession>
<organism evidence="2 3">
    <name type="scientific">Dyadobacter jejuensis</name>
    <dbReference type="NCBI Taxonomy" id="1082580"/>
    <lineage>
        <taxon>Bacteria</taxon>
        <taxon>Pseudomonadati</taxon>
        <taxon>Bacteroidota</taxon>
        <taxon>Cytophagia</taxon>
        <taxon>Cytophagales</taxon>
        <taxon>Spirosomataceae</taxon>
        <taxon>Dyadobacter</taxon>
    </lineage>
</organism>
<dbReference type="AlphaFoldDB" id="A0A316AKG9"/>
<dbReference type="RefSeq" id="WP_109674427.1">
    <property type="nucleotide sequence ID" value="NZ_QGDT01000004.1"/>
</dbReference>
<reference evidence="2 3" key="1">
    <citation type="submission" date="2018-03" db="EMBL/GenBank/DDBJ databases">
        <title>Genomic Encyclopedia of Archaeal and Bacterial Type Strains, Phase II (KMG-II): from individual species to whole genera.</title>
        <authorList>
            <person name="Goeker M."/>
        </authorList>
    </citation>
    <scope>NUCLEOTIDE SEQUENCE [LARGE SCALE GENOMIC DNA]</scope>
    <source>
        <strain evidence="2 3">DSM 100346</strain>
    </source>
</reference>
<dbReference type="Proteomes" id="UP000245880">
    <property type="component" value="Unassembled WGS sequence"/>
</dbReference>
<evidence type="ECO:0000313" key="2">
    <source>
        <dbReference type="EMBL" id="PWJ58263.1"/>
    </source>
</evidence>
<feature type="domain" description="NAD(P)-binding" evidence="1">
    <location>
        <begin position="12"/>
        <end position="188"/>
    </location>
</feature>
<proteinExistence type="predicted"/>
<dbReference type="SUPFAM" id="SSF51735">
    <property type="entry name" value="NAD(P)-binding Rossmann-fold domains"/>
    <property type="match status" value="1"/>
</dbReference>
<dbReference type="PANTHER" id="PTHR15020">
    <property type="entry name" value="FLAVIN REDUCTASE-RELATED"/>
    <property type="match status" value="1"/>
</dbReference>
<name>A0A316AKG9_9BACT</name>
<dbReference type="InterPro" id="IPR016040">
    <property type="entry name" value="NAD(P)-bd_dom"/>
</dbReference>
<gene>
    <name evidence="2" type="ORF">CLV98_104121</name>
</gene>
<dbReference type="PANTHER" id="PTHR15020:SF50">
    <property type="entry name" value="UPF0659 PROTEIN YMR090W"/>
    <property type="match status" value="1"/>
</dbReference>
<dbReference type="Gene3D" id="3.40.50.720">
    <property type="entry name" value="NAD(P)-binding Rossmann-like Domain"/>
    <property type="match status" value="1"/>
</dbReference>
<sequence length="211" mass="22840">MHNEKQNILVAGANGTTGKIIIDLLKKSEKYTPVAMVREQEQKEAFEKENVSAVLADLEKDLSQAVMNVHKVIFAAGSKGKNVEGIDRDGAKRLTDAAKEAGATKFVMLSSMGADNPSANEDLKAYLQAKQEADEHLMASGMNYSIIRPGSLSNEKGTGKIELQEKFERQGNITRADVAQTLVAVLEDGVQQNQVCEILSGKIPIEVAVRA</sequence>
<protein>
    <submittedName>
        <fullName evidence="2">Uncharacterized protein YbjT (DUF2867 family)</fullName>
    </submittedName>
</protein>
<keyword evidence="3" id="KW-1185">Reference proteome</keyword>
<comment type="caution">
    <text evidence="2">The sequence shown here is derived from an EMBL/GenBank/DDBJ whole genome shotgun (WGS) entry which is preliminary data.</text>
</comment>
<evidence type="ECO:0000259" key="1">
    <source>
        <dbReference type="Pfam" id="PF13460"/>
    </source>
</evidence>
<dbReference type="InterPro" id="IPR036291">
    <property type="entry name" value="NAD(P)-bd_dom_sf"/>
</dbReference>
<dbReference type="CDD" id="cd05243">
    <property type="entry name" value="SDR_a5"/>
    <property type="match status" value="1"/>
</dbReference>